<dbReference type="SUPFAM" id="SSF48576">
    <property type="entry name" value="Terpenoid synthases"/>
    <property type="match status" value="1"/>
</dbReference>
<evidence type="ECO:0000313" key="2">
    <source>
        <dbReference type="EMBL" id="PWN19364.1"/>
    </source>
</evidence>
<dbReference type="InterPro" id="IPR002060">
    <property type="entry name" value="Squ/phyt_synthse"/>
</dbReference>
<evidence type="ECO:0000313" key="3">
    <source>
        <dbReference type="Proteomes" id="UP000245942"/>
    </source>
</evidence>
<dbReference type="Gene3D" id="1.10.600.10">
    <property type="entry name" value="Farnesyl Diphosphate Synthase"/>
    <property type="match status" value="1"/>
</dbReference>
<dbReference type="Pfam" id="PF00494">
    <property type="entry name" value="SQS_PSY"/>
    <property type="match status" value="2"/>
</dbReference>
<feature type="region of interest" description="Disordered" evidence="1">
    <location>
        <begin position="1"/>
        <end position="23"/>
    </location>
</feature>
<evidence type="ECO:0008006" key="4">
    <source>
        <dbReference type="Google" id="ProtNLM"/>
    </source>
</evidence>
<feature type="region of interest" description="Disordered" evidence="1">
    <location>
        <begin position="41"/>
        <end position="66"/>
    </location>
</feature>
<dbReference type="STRING" id="1684307.A0A316U3I9"/>
<gene>
    <name evidence="2" type="ORF">BCV69DRAFT_283995</name>
</gene>
<sequence>MSRSIARGCRSAGAEVGSSSWPLAETSKAGSARALAAAAVSAAPVVTPSPSTSSSSPPSRRFSSSPRSRYAAAASITSGSPSSADPSIGALQTLHPPSHLASYFYPASLRPHYLALQALHLELALIPTTVSSEILGRIRYGWWRDAVRACFLAKEGDGSAGRRWKHPIVVSLERAIWDPQVRARGGLVQEHFEAIVDAWEASLSTFSTSPTLDALEATSERLYSRQFYLHLNLLGLSHHRIDELFSHLGKALGLLEAIVSTPASLGVKMTATASQGEGGSSPARIAKSRKPSLAESTPHFPLPIEYLQEHNVTQEAVLRYGGQAPGFRDAVFATATRANDYLLTARKTLQDGASERDPSLALKGGRVPDAGKPALVGAATIPFLLQRLEKYDFDPFQPAFRMEAKGRGWRLPAKMWGVNWSGKI</sequence>
<dbReference type="InterPro" id="IPR008949">
    <property type="entry name" value="Isoprenoid_synthase_dom_sf"/>
</dbReference>
<protein>
    <recommendedName>
        <fullName evidence="4">Terpenoid synthase</fullName>
    </recommendedName>
</protein>
<dbReference type="GeneID" id="37014626"/>
<name>A0A316U3I9_9BASI</name>
<dbReference type="RefSeq" id="XP_025346524.1">
    <property type="nucleotide sequence ID" value="XM_025492892.1"/>
</dbReference>
<dbReference type="EMBL" id="KZ819331">
    <property type="protein sequence ID" value="PWN19364.1"/>
    <property type="molecule type" value="Genomic_DNA"/>
</dbReference>
<keyword evidence="3" id="KW-1185">Reference proteome</keyword>
<dbReference type="Proteomes" id="UP000245942">
    <property type="component" value="Unassembled WGS sequence"/>
</dbReference>
<dbReference type="AlphaFoldDB" id="A0A316U3I9"/>
<proteinExistence type="predicted"/>
<reference evidence="2 3" key="1">
    <citation type="journal article" date="2018" name="Mol. Biol. Evol.">
        <title>Broad Genomic Sampling Reveals a Smut Pathogenic Ancestry of the Fungal Clade Ustilaginomycotina.</title>
        <authorList>
            <person name="Kijpornyongpan T."/>
            <person name="Mondo S.J."/>
            <person name="Barry K."/>
            <person name="Sandor L."/>
            <person name="Lee J."/>
            <person name="Lipzen A."/>
            <person name="Pangilinan J."/>
            <person name="LaButti K."/>
            <person name="Hainaut M."/>
            <person name="Henrissat B."/>
            <person name="Grigoriev I.V."/>
            <person name="Spatafora J.W."/>
            <person name="Aime M.C."/>
        </authorList>
    </citation>
    <scope>NUCLEOTIDE SEQUENCE [LARGE SCALE GENOMIC DNA]</scope>
    <source>
        <strain evidence="2 3">MCA 4718</strain>
    </source>
</reference>
<organism evidence="2 3">
    <name type="scientific">Pseudomicrostroma glucosiphilum</name>
    <dbReference type="NCBI Taxonomy" id="1684307"/>
    <lineage>
        <taxon>Eukaryota</taxon>
        <taxon>Fungi</taxon>
        <taxon>Dikarya</taxon>
        <taxon>Basidiomycota</taxon>
        <taxon>Ustilaginomycotina</taxon>
        <taxon>Exobasidiomycetes</taxon>
        <taxon>Microstromatales</taxon>
        <taxon>Microstromatales incertae sedis</taxon>
        <taxon>Pseudomicrostroma</taxon>
    </lineage>
</organism>
<dbReference type="OrthoDB" id="10252354at2759"/>
<accession>A0A316U3I9</accession>
<evidence type="ECO:0000256" key="1">
    <source>
        <dbReference type="SAM" id="MobiDB-lite"/>
    </source>
</evidence>